<keyword evidence="2" id="KW-0732">Signal</keyword>
<organism evidence="4 5">
    <name type="scientific">Oldenlandia corymbosa var. corymbosa</name>
    <dbReference type="NCBI Taxonomy" id="529605"/>
    <lineage>
        <taxon>Eukaryota</taxon>
        <taxon>Viridiplantae</taxon>
        <taxon>Streptophyta</taxon>
        <taxon>Embryophyta</taxon>
        <taxon>Tracheophyta</taxon>
        <taxon>Spermatophyta</taxon>
        <taxon>Magnoliopsida</taxon>
        <taxon>eudicotyledons</taxon>
        <taxon>Gunneridae</taxon>
        <taxon>Pentapetalae</taxon>
        <taxon>asterids</taxon>
        <taxon>lamiids</taxon>
        <taxon>Gentianales</taxon>
        <taxon>Rubiaceae</taxon>
        <taxon>Rubioideae</taxon>
        <taxon>Spermacoceae</taxon>
        <taxon>Hedyotis-Oldenlandia complex</taxon>
        <taxon>Oldenlandia</taxon>
    </lineage>
</organism>
<feature type="region of interest" description="Disordered" evidence="1">
    <location>
        <begin position="39"/>
        <end position="59"/>
    </location>
</feature>
<proteinExistence type="predicted"/>
<dbReference type="InterPro" id="IPR036047">
    <property type="entry name" value="F-box-like_dom_sf"/>
</dbReference>
<dbReference type="InterPro" id="IPR032675">
    <property type="entry name" value="LRR_dom_sf"/>
</dbReference>
<evidence type="ECO:0000313" key="4">
    <source>
        <dbReference type="EMBL" id="CAI9107822.1"/>
    </source>
</evidence>
<dbReference type="SUPFAM" id="SSF52047">
    <property type="entry name" value="RNI-like"/>
    <property type="match status" value="1"/>
</dbReference>
<evidence type="ECO:0000259" key="3">
    <source>
        <dbReference type="Pfam" id="PF12937"/>
    </source>
</evidence>
<gene>
    <name evidence="4" type="ORF">OLC1_LOCUS16036</name>
</gene>
<protein>
    <submittedName>
        <fullName evidence="4">OLC1v1007290C7</fullName>
    </submittedName>
</protein>
<dbReference type="Gene3D" id="1.20.1280.50">
    <property type="match status" value="1"/>
</dbReference>
<feature type="compositionally biased region" description="Low complexity" evidence="1">
    <location>
        <begin position="513"/>
        <end position="541"/>
    </location>
</feature>
<feature type="compositionally biased region" description="Acidic residues" evidence="1">
    <location>
        <begin position="554"/>
        <end position="563"/>
    </location>
</feature>
<keyword evidence="5" id="KW-1185">Reference proteome</keyword>
<dbReference type="EMBL" id="OX459122">
    <property type="protein sequence ID" value="CAI9107822.1"/>
    <property type="molecule type" value="Genomic_DNA"/>
</dbReference>
<accession>A0AAV1DM13</accession>
<dbReference type="SUPFAM" id="SSF81383">
    <property type="entry name" value="F-box domain"/>
    <property type="match status" value="1"/>
</dbReference>
<reference evidence="4" key="1">
    <citation type="submission" date="2023-03" db="EMBL/GenBank/DDBJ databases">
        <authorList>
            <person name="Julca I."/>
        </authorList>
    </citation>
    <scope>NUCLEOTIDE SEQUENCE</scope>
</reference>
<evidence type="ECO:0000313" key="5">
    <source>
        <dbReference type="Proteomes" id="UP001161247"/>
    </source>
</evidence>
<sequence length="563" mass="61327">MHSRFTPLLLPLSLPSAALLFPSLDMDTLLLHCQSMASPKPKLKRPCCSPSVPSPEPNPVPNSYSFSIDGDMDSLLESVLAVSDSSKVALNLSFDRLLDSRSCDSEKSDMIDRALKFGSVLVEAAKRSTRKRSLMHNAVVWALPSDLTIKVFSLLDTQSLCYAAATCSFFRKCAVDPTCYNHIDLTSVTPKINNAVVSTMIQRAGRCLKSLKLGLVPGPIACAGSSEVLVYSIRSSSDGSGISWNDKRSRQGKESSILTRSCLAVLNSNGGFPGGLLKRLHLYNIERMDNTALCSALSACPSLHDLEIVGLHVELRQTLESVSQYCPLVEHLFFESTKTGRDDSLKLPTCNDLVNNCPNMSSLALRGFKLHDYKARVLVKGFRKLKYVDFSTSYSMSGSFLKNLGGTAGGSQLEVLLLRDCIHLKEVEVARFISAILAGDFKHLKHLDISNREGLASEGDWYRRCCSTSFIPLEQLFAARPKLRLVAEFPADGSYIGDEIMINVLSDDTTSSLSAPSSHSSDVSVGISDSSYSSDQSSGNEESQDTSFLIYEGSSDELDFGLG</sequence>
<dbReference type="AlphaFoldDB" id="A0AAV1DM13"/>
<evidence type="ECO:0000256" key="1">
    <source>
        <dbReference type="SAM" id="MobiDB-lite"/>
    </source>
</evidence>
<dbReference type="Proteomes" id="UP001161247">
    <property type="component" value="Chromosome 5"/>
</dbReference>
<feature type="domain" description="F-box" evidence="3">
    <location>
        <begin position="141"/>
        <end position="185"/>
    </location>
</feature>
<dbReference type="PANTHER" id="PTHR38926:SF2">
    <property type="entry name" value="F-BOX_LRR-REPEAT PROTEIN 21-RELATED"/>
    <property type="match status" value="1"/>
</dbReference>
<name>A0AAV1DM13_OLDCO</name>
<dbReference type="Pfam" id="PF12937">
    <property type="entry name" value="F-box-like"/>
    <property type="match status" value="1"/>
</dbReference>
<dbReference type="Gene3D" id="3.80.10.10">
    <property type="entry name" value="Ribonuclease Inhibitor"/>
    <property type="match status" value="1"/>
</dbReference>
<feature type="chain" id="PRO_5043942594" evidence="2">
    <location>
        <begin position="21"/>
        <end position="563"/>
    </location>
</feature>
<feature type="region of interest" description="Disordered" evidence="1">
    <location>
        <begin position="513"/>
        <end position="563"/>
    </location>
</feature>
<feature type="signal peptide" evidence="2">
    <location>
        <begin position="1"/>
        <end position="20"/>
    </location>
</feature>
<evidence type="ECO:0000256" key="2">
    <source>
        <dbReference type="SAM" id="SignalP"/>
    </source>
</evidence>
<dbReference type="InterPro" id="IPR001810">
    <property type="entry name" value="F-box_dom"/>
</dbReference>
<dbReference type="PANTHER" id="PTHR38926">
    <property type="entry name" value="F-BOX DOMAIN CONTAINING PROTEIN, EXPRESSED"/>
    <property type="match status" value="1"/>
</dbReference>